<evidence type="ECO:0000256" key="1">
    <source>
        <dbReference type="ARBA" id="ARBA00004196"/>
    </source>
</evidence>
<keyword evidence="3" id="KW-0479">Metal-binding</keyword>
<evidence type="ECO:0000313" key="6">
    <source>
        <dbReference type="EMBL" id="OAJ66542.1"/>
    </source>
</evidence>
<evidence type="ECO:0000256" key="4">
    <source>
        <dbReference type="ARBA" id="ARBA00022729"/>
    </source>
</evidence>
<dbReference type="PANTHER" id="PTHR42953:SF1">
    <property type="entry name" value="METAL-BINDING PROTEIN HI_0362-RELATED"/>
    <property type="match status" value="1"/>
</dbReference>
<dbReference type="EMBL" id="LUTU01000014">
    <property type="protein sequence ID" value="OAJ66542.1"/>
    <property type="molecule type" value="Genomic_DNA"/>
</dbReference>
<name>A0A1B6VH48_9PROT</name>
<keyword evidence="4 5" id="KW-0732">Signal</keyword>
<feature type="chain" id="PRO_5008589943" evidence="5">
    <location>
        <begin position="22"/>
        <end position="284"/>
    </location>
</feature>
<dbReference type="GO" id="GO:0030001">
    <property type="term" value="P:metal ion transport"/>
    <property type="evidence" value="ECO:0007669"/>
    <property type="project" value="InterPro"/>
</dbReference>
<sequence>MRCVRTLFLAGSLLTAPFAYAAPLPVVCVEAAWCNIAAQIGGPAVQTQSLISTPGIDPHELTPTPSMARNMAHASVIVLNGATYDDWAVHFSPSSATQIIAAEEAGWRAGDNPHLFLDLNAVRKVASAVADAFIARGLDQTDIRSRLTSFLNQVDALSGRTAAIRQKYDGTIIGVMEPVGADLIQTMGLRIIDSGFALSVMHHSEPAPRDVAQLETAIDSRQIRFLIVNPAVRSPQIDRMVERARGSGLPLVMIGETLPVSQQWQDWVSSILQSVQQALDGQSR</sequence>
<comment type="caution">
    <text evidence="6">The sequence shown here is derived from an EMBL/GenBank/DDBJ whole genome shotgun (WGS) entry which is preliminary data.</text>
</comment>
<organism evidence="6 7">
    <name type="scientific">Gluconobacter cerinus</name>
    <dbReference type="NCBI Taxonomy" id="38307"/>
    <lineage>
        <taxon>Bacteria</taxon>
        <taxon>Pseudomonadati</taxon>
        <taxon>Pseudomonadota</taxon>
        <taxon>Alphaproteobacteria</taxon>
        <taxon>Acetobacterales</taxon>
        <taxon>Acetobacteraceae</taxon>
        <taxon>Gluconobacter</taxon>
    </lineage>
</organism>
<dbReference type="Proteomes" id="UP000077786">
    <property type="component" value="Unassembled WGS sequence"/>
</dbReference>
<dbReference type="InterPro" id="IPR006127">
    <property type="entry name" value="ZnuA-like"/>
</dbReference>
<dbReference type="OrthoDB" id="9793396at2"/>
<evidence type="ECO:0000313" key="7">
    <source>
        <dbReference type="Proteomes" id="UP000077786"/>
    </source>
</evidence>
<dbReference type="SUPFAM" id="SSF53807">
    <property type="entry name" value="Helical backbone' metal receptor"/>
    <property type="match status" value="1"/>
</dbReference>
<dbReference type="Pfam" id="PF01297">
    <property type="entry name" value="ZnuA"/>
    <property type="match status" value="1"/>
</dbReference>
<dbReference type="PANTHER" id="PTHR42953">
    <property type="entry name" value="HIGH-AFFINITY ZINC UPTAKE SYSTEM PROTEIN ZNUA-RELATED"/>
    <property type="match status" value="1"/>
</dbReference>
<dbReference type="AlphaFoldDB" id="A0A1B6VH48"/>
<protein>
    <submittedName>
        <fullName evidence="6">ABC transporter substrate-binding protein</fullName>
    </submittedName>
</protein>
<evidence type="ECO:0000256" key="3">
    <source>
        <dbReference type="ARBA" id="ARBA00022723"/>
    </source>
</evidence>
<proteinExistence type="predicted"/>
<dbReference type="RefSeq" id="WP_064275182.1">
    <property type="nucleotide sequence ID" value="NZ_LUTU01000014.1"/>
</dbReference>
<dbReference type="InterPro" id="IPR050492">
    <property type="entry name" value="Bact_metal-bind_prot9"/>
</dbReference>
<comment type="subcellular location">
    <subcellularLocation>
        <location evidence="1">Cell envelope</location>
    </subcellularLocation>
</comment>
<reference evidence="6 7" key="1">
    <citation type="submission" date="2016-03" db="EMBL/GenBank/DDBJ databases">
        <title>Draft genome sequence of Gluconobacter cerinus strain CECT 9110.</title>
        <authorList>
            <person name="Sainz F."/>
            <person name="Mas A."/>
            <person name="Torija M.J."/>
        </authorList>
    </citation>
    <scope>NUCLEOTIDE SEQUENCE [LARGE SCALE GENOMIC DNA]</scope>
    <source>
        <strain evidence="6 7">CECT 9110</strain>
    </source>
</reference>
<accession>A0A1B6VH48</accession>
<feature type="signal peptide" evidence="5">
    <location>
        <begin position="1"/>
        <end position="21"/>
    </location>
</feature>
<dbReference type="PATRIC" id="fig|38307.3.peg.2792"/>
<dbReference type="Gene3D" id="3.40.50.1980">
    <property type="entry name" value="Nitrogenase molybdenum iron protein domain"/>
    <property type="match status" value="1"/>
</dbReference>
<dbReference type="GO" id="GO:0046872">
    <property type="term" value="F:metal ion binding"/>
    <property type="evidence" value="ECO:0007669"/>
    <property type="project" value="UniProtKB-KW"/>
</dbReference>
<evidence type="ECO:0000256" key="5">
    <source>
        <dbReference type="SAM" id="SignalP"/>
    </source>
</evidence>
<dbReference type="GO" id="GO:0030313">
    <property type="term" value="C:cell envelope"/>
    <property type="evidence" value="ECO:0007669"/>
    <property type="project" value="UniProtKB-SubCell"/>
</dbReference>
<evidence type="ECO:0000256" key="2">
    <source>
        <dbReference type="ARBA" id="ARBA00022448"/>
    </source>
</evidence>
<keyword evidence="2" id="KW-0813">Transport</keyword>
<gene>
    <name evidence="6" type="ORF">A0123_02673</name>
</gene>